<evidence type="ECO:0000313" key="2">
    <source>
        <dbReference type="Proteomes" id="UP000000933"/>
    </source>
</evidence>
<organism evidence="1 2">
    <name type="scientific">Salinibacter ruber (strain M8)</name>
    <dbReference type="NCBI Taxonomy" id="761659"/>
    <lineage>
        <taxon>Bacteria</taxon>
        <taxon>Pseudomonadati</taxon>
        <taxon>Rhodothermota</taxon>
        <taxon>Rhodothermia</taxon>
        <taxon>Rhodothermales</taxon>
        <taxon>Salinibacteraceae</taxon>
        <taxon>Salinibacter</taxon>
    </lineage>
</organism>
<sequence>MVAVDVQCPCGFGETRNAKANRNGARINGIATGRRGSGKREE</sequence>
<reference evidence="1 2" key="1">
    <citation type="journal article" date="2010" name="ISME J.">
        <title>Fine-scale evolution: genomic, phenotypic and ecological differentiation in two coexisting Salinibacter ruber strains.</title>
        <authorList>
            <person name="Pena A."/>
            <person name="Teeling H."/>
            <person name="Huerta-Cepas J."/>
            <person name="Santos F."/>
            <person name="Yarza P."/>
            <person name="Brito-Echeverria J."/>
            <person name="Lucio M."/>
            <person name="Schmitt-Kopplin P."/>
            <person name="Meseguer I."/>
            <person name="Schenowitz C."/>
            <person name="Dossat C."/>
            <person name="Barbe V."/>
            <person name="Dopazo J."/>
            <person name="Rossello-Mora R."/>
            <person name="Schuler M."/>
            <person name="Glockner F.O."/>
            <person name="Amann R."/>
            <person name="Gabaldon T."/>
            <person name="Anton J."/>
        </authorList>
    </citation>
    <scope>NUCLEOTIDE SEQUENCE [LARGE SCALE GENOMIC DNA]</scope>
    <source>
        <strain evidence="1 2">M8</strain>
    </source>
</reference>
<dbReference type="AlphaFoldDB" id="D5HD38"/>
<name>D5HD38_SALRM</name>
<dbReference type="Proteomes" id="UP000000933">
    <property type="component" value="Chromosome"/>
</dbReference>
<reference evidence="2" key="2">
    <citation type="submission" date="2010-04" db="EMBL/GenBank/DDBJ databases">
        <title>Genome sequence of Salinibacter ruber M8.</title>
        <authorList>
            <consortium name="Genoscope"/>
        </authorList>
    </citation>
    <scope>NUCLEOTIDE SEQUENCE [LARGE SCALE GENOMIC DNA]</scope>
    <source>
        <strain evidence="2">M8</strain>
    </source>
</reference>
<dbReference type="HOGENOM" id="CLU_3257651_0_0_10"/>
<gene>
    <name evidence="1" type="ordered locus">SRM_03022</name>
</gene>
<dbReference type="EMBL" id="FP565814">
    <property type="protein sequence ID" value="CBH25943.1"/>
    <property type="molecule type" value="Genomic_DNA"/>
</dbReference>
<proteinExistence type="predicted"/>
<evidence type="ECO:0000313" key="1">
    <source>
        <dbReference type="EMBL" id="CBH25943.1"/>
    </source>
</evidence>
<dbReference type="KEGG" id="srm:SRM_03022"/>
<accession>D5HD38</accession>
<protein>
    <submittedName>
        <fullName evidence="1">Uncharacterized protein</fullName>
    </submittedName>
</protein>